<evidence type="ECO:0000256" key="5">
    <source>
        <dbReference type="ARBA" id="ARBA00023242"/>
    </source>
</evidence>
<evidence type="ECO:0000313" key="7">
    <source>
        <dbReference type="EMBL" id="CAG9859994.1"/>
    </source>
</evidence>
<feature type="domain" description="Exoribonuclease phosphorolytic" evidence="6">
    <location>
        <begin position="10"/>
        <end position="125"/>
    </location>
</feature>
<dbReference type="SUPFAM" id="SSF55666">
    <property type="entry name" value="Ribonuclease PH domain 2-like"/>
    <property type="match status" value="1"/>
</dbReference>
<dbReference type="PANTHER" id="PTHR11953:SF1">
    <property type="entry name" value="EXOSOME COMPLEX COMPONENT RRP46"/>
    <property type="match status" value="1"/>
</dbReference>
<evidence type="ECO:0000256" key="4">
    <source>
        <dbReference type="ARBA" id="ARBA00022835"/>
    </source>
</evidence>
<dbReference type="CDD" id="cd11372">
    <property type="entry name" value="RNase_PH_RRP46"/>
    <property type="match status" value="1"/>
</dbReference>
<dbReference type="AlphaFoldDB" id="A0A9N9XS92"/>
<dbReference type="OrthoDB" id="27298at2759"/>
<dbReference type="GO" id="GO:0071028">
    <property type="term" value="P:nuclear mRNA surveillance"/>
    <property type="evidence" value="ECO:0007669"/>
    <property type="project" value="TreeGrafter"/>
</dbReference>
<evidence type="ECO:0000259" key="6">
    <source>
        <dbReference type="Pfam" id="PF01138"/>
    </source>
</evidence>
<accession>A0A9N9XS92</accession>
<dbReference type="GO" id="GO:0006364">
    <property type="term" value="P:rRNA processing"/>
    <property type="evidence" value="ECO:0007669"/>
    <property type="project" value="UniProtKB-KW"/>
</dbReference>
<evidence type="ECO:0000256" key="1">
    <source>
        <dbReference type="ARBA" id="ARBA00004123"/>
    </source>
</evidence>
<comment type="subcellular location">
    <subcellularLocation>
        <location evidence="1">Nucleus</location>
    </subcellularLocation>
</comment>
<dbReference type="GO" id="GO:0003723">
    <property type="term" value="F:RNA binding"/>
    <property type="evidence" value="ECO:0007669"/>
    <property type="project" value="TreeGrafter"/>
</dbReference>
<evidence type="ECO:0000256" key="2">
    <source>
        <dbReference type="ARBA" id="ARBA00006678"/>
    </source>
</evidence>
<keyword evidence="3" id="KW-0698">rRNA processing</keyword>
<dbReference type="GO" id="GO:0000177">
    <property type="term" value="C:cytoplasmic exosome (RNase complex)"/>
    <property type="evidence" value="ECO:0007669"/>
    <property type="project" value="TreeGrafter"/>
</dbReference>
<dbReference type="InterPro" id="IPR020568">
    <property type="entry name" value="Ribosomal_Su5_D2-typ_SF"/>
</dbReference>
<dbReference type="InterPro" id="IPR050080">
    <property type="entry name" value="RNase_PH"/>
</dbReference>
<keyword evidence="8" id="KW-1185">Reference proteome</keyword>
<reference evidence="7" key="1">
    <citation type="submission" date="2022-01" db="EMBL/GenBank/DDBJ databases">
        <authorList>
            <person name="King R."/>
        </authorList>
    </citation>
    <scope>NUCLEOTIDE SEQUENCE</scope>
</reference>
<dbReference type="Pfam" id="PF01138">
    <property type="entry name" value="RNase_PH"/>
    <property type="match status" value="1"/>
</dbReference>
<dbReference type="GO" id="GO:0071051">
    <property type="term" value="P:poly(A)-dependent snoRNA 3'-end processing"/>
    <property type="evidence" value="ECO:0007669"/>
    <property type="project" value="TreeGrafter"/>
</dbReference>
<organism evidence="7 8">
    <name type="scientific">Phyllotreta striolata</name>
    <name type="common">Striped flea beetle</name>
    <name type="synonym">Crioceris striolata</name>
    <dbReference type="NCBI Taxonomy" id="444603"/>
    <lineage>
        <taxon>Eukaryota</taxon>
        <taxon>Metazoa</taxon>
        <taxon>Ecdysozoa</taxon>
        <taxon>Arthropoda</taxon>
        <taxon>Hexapoda</taxon>
        <taxon>Insecta</taxon>
        <taxon>Pterygota</taxon>
        <taxon>Neoptera</taxon>
        <taxon>Endopterygota</taxon>
        <taxon>Coleoptera</taxon>
        <taxon>Polyphaga</taxon>
        <taxon>Cucujiformia</taxon>
        <taxon>Chrysomeloidea</taxon>
        <taxon>Chrysomelidae</taxon>
        <taxon>Galerucinae</taxon>
        <taxon>Alticini</taxon>
        <taxon>Phyllotreta</taxon>
    </lineage>
</organism>
<dbReference type="InterPro" id="IPR027408">
    <property type="entry name" value="PNPase/RNase_PH_dom_sf"/>
</dbReference>
<keyword evidence="4" id="KW-0271">Exosome</keyword>
<dbReference type="Gene3D" id="3.30.230.70">
    <property type="entry name" value="GHMP Kinase, N-terminal domain"/>
    <property type="match status" value="1"/>
</dbReference>
<dbReference type="InterPro" id="IPR036345">
    <property type="entry name" value="ExoRNase_PH_dom2_sf"/>
</dbReference>
<comment type="similarity">
    <text evidence="2">Belongs to the RNase PH family.</text>
</comment>
<dbReference type="EMBL" id="OU900096">
    <property type="protein sequence ID" value="CAG9859994.1"/>
    <property type="molecule type" value="Genomic_DNA"/>
</dbReference>
<evidence type="ECO:0000256" key="3">
    <source>
        <dbReference type="ARBA" id="ARBA00022552"/>
    </source>
</evidence>
<evidence type="ECO:0000313" key="8">
    <source>
        <dbReference type="Proteomes" id="UP001153712"/>
    </source>
</evidence>
<dbReference type="GO" id="GO:0000176">
    <property type="term" value="C:nuclear exosome (RNase complex)"/>
    <property type="evidence" value="ECO:0007669"/>
    <property type="project" value="TreeGrafter"/>
</dbReference>
<proteinExistence type="inferred from homology"/>
<dbReference type="PANTHER" id="PTHR11953">
    <property type="entry name" value="EXOSOME COMPLEX COMPONENT"/>
    <property type="match status" value="1"/>
</dbReference>
<dbReference type="GO" id="GO:0005730">
    <property type="term" value="C:nucleolus"/>
    <property type="evidence" value="ECO:0007669"/>
    <property type="project" value="TreeGrafter"/>
</dbReference>
<dbReference type="GO" id="GO:0034475">
    <property type="term" value="P:U4 snRNA 3'-end processing"/>
    <property type="evidence" value="ECO:0007669"/>
    <property type="project" value="TreeGrafter"/>
</dbReference>
<dbReference type="SUPFAM" id="SSF54211">
    <property type="entry name" value="Ribosomal protein S5 domain 2-like"/>
    <property type="match status" value="1"/>
</dbReference>
<dbReference type="InterPro" id="IPR001247">
    <property type="entry name" value="ExoRNase_PH_dom1"/>
</dbReference>
<protein>
    <recommendedName>
        <fullName evidence="6">Exoribonuclease phosphorolytic domain-containing protein</fullName>
    </recommendedName>
</protein>
<keyword evidence="5" id="KW-0539">Nucleus</keyword>
<sequence>METELTKSTFSCKLGILSRPDGSAILSKDNTTVIAGIYGPIEVKLQKLLIDKASVECHYRPKSGLPGIEDRMHESIIRNTCEASLVASLHPRTAVLVAIQELQNSGQLISCAVNAVCLACLHAGIDMKFMFGAVTCFSNGVEMSLNPPAQTHIKAVFVFVFDSTEKRVIASHTKGIFTKEQFEEAVELCRSGSDQVFDYYKKVLTN</sequence>
<dbReference type="Proteomes" id="UP001153712">
    <property type="component" value="Chromosome 3"/>
</dbReference>
<dbReference type="GO" id="GO:0016075">
    <property type="term" value="P:rRNA catabolic process"/>
    <property type="evidence" value="ECO:0007669"/>
    <property type="project" value="TreeGrafter"/>
</dbReference>
<name>A0A9N9XS92_PHYSR</name>
<gene>
    <name evidence="7" type="ORF">PHYEVI_LOCUS6353</name>
</gene>